<organism evidence="2 3">
    <name type="scientific">Micromonospora auratinigra</name>
    <dbReference type="NCBI Taxonomy" id="261654"/>
    <lineage>
        <taxon>Bacteria</taxon>
        <taxon>Bacillati</taxon>
        <taxon>Actinomycetota</taxon>
        <taxon>Actinomycetes</taxon>
        <taxon>Micromonosporales</taxon>
        <taxon>Micromonosporaceae</taxon>
        <taxon>Micromonospora</taxon>
    </lineage>
</organism>
<dbReference type="InterPro" id="IPR036894">
    <property type="entry name" value="YbaB-like_sf"/>
</dbReference>
<dbReference type="Pfam" id="PF02575">
    <property type="entry name" value="YbaB_DNA_bd"/>
    <property type="match status" value="1"/>
</dbReference>
<dbReference type="PATRIC" id="fig|261654.4.peg.3865"/>
<keyword evidence="3" id="KW-1185">Reference proteome</keyword>
<dbReference type="Gene3D" id="3.30.1310.10">
    <property type="entry name" value="Nucleoid-associated protein YbaB-like domain"/>
    <property type="match status" value="1"/>
</dbReference>
<keyword evidence="2" id="KW-0238">DNA-binding</keyword>
<reference evidence="3" key="1">
    <citation type="submission" date="2016-06" db="EMBL/GenBank/DDBJ databases">
        <authorList>
            <person name="Varghese N."/>
            <person name="Submissions Spin"/>
        </authorList>
    </citation>
    <scope>NUCLEOTIDE SEQUENCE [LARGE SCALE GENOMIC DNA]</scope>
    <source>
        <strain evidence="3">DSM 44815</strain>
    </source>
</reference>
<dbReference type="AlphaFoldDB" id="A0A1A8ZUU8"/>
<feature type="region of interest" description="Disordered" evidence="1">
    <location>
        <begin position="83"/>
        <end position="109"/>
    </location>
</feature>
<feature type="compositionally biased region" description="Basic and acidic residues" evidence="1">
    <location>
        <begin position="99"/>
        <end position="109"/>
    </location>
</feature>
<accession>A0A1A8ZUU8</accession>
<dbReference type="Proteomes" id="UP000199385">
    <property type="component" value="Chromosome I"/>
</dbReference>
<evidence type="ECO:0000256" key="1">
    <source>
        <dbReference type="SAM" id="MobiDB-lite"/>
    </source>
</evidence>
<sequence>MAERARRIREAVTVASAELTSEDHAVTVVVGPGGAVRDLQFTSRAARYTGAELGALVVRTIREATGLLQRDLAETLAEITGRRDAAPFAPLPTPAQLRAELDRDAGTPR</sequence>
<name>A0A1A8ZUU8_9ACTN</name>
<evidence type="ECO:0000313" key="2">
    <source>
        <dbReference type="EMBL" id="SBT47668.1"/>
    </source>
</evidence>
<evidence type="ECO:0000313" key="3">
    <source>
        <dbReference type="Proteomes" id="UP000199385"/>
    </source>
</evidence>
<dbReference type="GO" id="GO:0003677">
    <property type="term" value="F:DNA binding"/>
    <property type="evidence" value="ECO:0007669"/>
    <property type="project" value="UniProtKB-KW"/>
</dbReference>
<gene>
    <name evidence="2" type="ORF">GA0070611_3802</name>
</gene>
<dbReference type="InterPro" id="IPR004401">
    <property type="entry name" value="YbaB/EbfC"/>
</dbReference>
<dbReference type="EMBL" id="LT594323">
    <property type="protein sequence ID" value="SBT47668.1"/>
    <property type="molecule type" value="Genomic_DNA"/>
</dbReference>
<dbReference type="STRING" id="261654.GA0070611_3802"/>
<proteinExistence type="predicted"/>
<protein>
    <submittedName>
        <fullName evidence="2">YbaB/EbfC DNA-binding family protein</fullName>
    </submittedName>
</protein>